<protein>
    <submittedName>
        <fullName evidence="1">Uncharacterized protein</fullName>
    </submittedName>
</protein>
<proteinExistence type="predicted"/>
<dbReference type="Proteomes" id="UP000299102">
    <property type="component" value="Unassembled WGS sequence"/>
</dbReference>
<comment type="caution">
    <text evidence="1">The sequence shown here is derived from an EMBL/GenBank/DDBJ whole genome shotgun (WGS) entry which is preliminary data.</text>
</comment>
<sequence length="114" mass="12201">MSFVLGSRAEARESHYGIQKSLIITTNSRLHFLNLSSGVSPPAAVPGCAIRDTGMLVVFPLTALASTGFEPTTFRLKGNALTTFSIELTISALLPDKAITTSLWFTSGSDYLPH</sequence>
<name>A0A4C2A8J3_EUMVA</name>
<reference evidence="1 2" key="1">
    <citation type="journal article" date="2019" name="Commun. Biol.">
        <title>The bagworm genome reveals a unique fibroin gene that provides high tensile strength.</title>
        <authorList>
            <person name="Kono N."/>
            <person name="Nakamura H."/>
            <person name="Ohtoshi R."/>
            <person name="Tomita M."/>
            <person name="Numata K."/>
            <person name="Arakawa K."/>
        </authorList>
    </citation>
    <scope>NUCLEOTIDE SEQUENCE [LARGE SCALE GENOMIC DNA]</scope>
</reference>
<keyword evidence="2" id="KW-1185">Reference proteome</keyword>
<dbReference type="EMBL" id="BGZK01002646">
    <property type="protein sequence ID" value="GBP95524.1"/>
    <property type="molecule type" value="Genomic_DNA"/>
</dbReference>
<evidence type="ECO:0000313" key="1">
    <source>
        <dbReference type="EMBL" id="GBP95524.1"/>
    </source>
</evidence>
<gene>
    <name evidence="1" type="ORF">EVAR_98021_1</name>
</gene>
<organism evidence="1 2">
    <name type="scientific">Eumeta variegata</name>
    <name type="common">Bagworm moth</name>
    <name type="synonym">Eumeta japonica</name>
    <dbReference type="NCBI Taxonomy" id="151549"/>
    <lineage>
        <taxon>Eukaryota</taxon>
        <taxon>Metazoa</taxon>
        <taxon>Ecdysozoa</taxon>
        <taxon>Arthropoda</taxon>
        <taxon>Hexapoda</taxon>
        <taxon>Insecta</taxon>
        <taxon>Pterygota</taxon>
        <taxon>Neoptera</taxon>
        <taxon>Endopterygota</taxon>
        <taxon>Lepidoptera</taxon>
        <taxon>Glossata</taxon>
        <taxon>Ditrysia</taxon>
        <taxon>Tineoidea</taxon>
        <taxon>Psychidae</taxon>
        <taxon>Oiketicinae</taxon>
        <taxon>Eumeta</taxon>
    </lineage>
</organism>
<evidence type="ECO:0000313" key="2">
    <source>
        <dbReference type="Proteomes" id="UP000299102"/>
    </source>
</evidence>
<dbReference type="AlphaFoldDB" id="A0A4C2A8J3"/>
<accession>A0A4C2A8J3</accession>